<keyword evidence="3" id="KW-1185">Reference proteome</keyword>
<sequence length="20" mass="1944">MRVAAGTGLSSYGGSLSNTD</sequence>
<evidence type="ECO:0000313" key="3">
    <source>
        <dbReference type="Proteomes" id="UP000007319"/>
    </source>
</evidence>
<dbReference type="Proteomes" id="UP000007319">
    <property type="component" value="Plasmid AZOBR_p1"/>
</dbReference>
<dbReference type="KEGG" id="abs:AZOBR_p1130072"/>
<dbReference type="EMBL" id="HE577328">
    <property type="protein sequence ID" value="CCD00849.1"/>
    <property type="molecule type" value="Genomic_DNA"/>
</dbReference>
<geneLocation type="plasmid" evidence="2 3">
    <name>AZOBR_p1</name>
</geneLocation>
<organism evidence="2 3">
    <name type="scientific">Azospirillum baldaniorum</name>
    <dbReference type="NCBI Taxonomy" id="1064539"/>
    <lineage>
        <taxon>Bacteria</taxon>
        <taxon>Pseudomonadati</taxon>
        <taxon>Pseudomonadota</taxon>
        <taxon>Alphaproteobacteria</taxon>
        <taxon>Rhodospirillales</taxon>
        <taxon>Azospirillaceae</taxon>
        <taxon>Azospirillum</taxon>
    </lineage>
</organism>
<protein>
    <submittedName>
        <fullName evidence="2">Uncharacterized protein</fullName>
    </submittedName>
</protein>
<dbReference type="AlphaFoldDB" id="A0A9P1JW10"/>
<evidence type="ECO:0000313" key="2">
    <source>
        <dbReference type="EMBL" id="CCD00849.1"/>
    </source>
</evidence>
<feature type="region of interest" description="Disordered" evidence="1">
    <location>
        <begin position="1"/>
        <end position="20"/>
    </location>
</feature>
<accession>A0A9P1JW10</accession>
<name>A0A9P1JW10_9PROT</name>
<evidence type="ECO:0000256" key="1">
    <source>
        <dbReference type="SAM" id="MobiDB-lite"/>
    </source>
</evidence>
<reference evidence="2 3" key="1">
    <citation type="journal article" date="2011" name="PLoS Genet.">
        <title>Azospirillum genomes reveal transition of bacteria from aquatic to terrestrial environments.</title>
        <authorList>
            <person name="Wisniewski-Dye F."/>
            <person name="Borziak K."/>
            <person name="Khalsa-Moyers G."/>
            <person name="Alexandre G."/>
            <person name="Sukharnikov L.O."/>
            <person name="Wuichet K."/>
            <person name="Hurst G.B."/>
            <person name="McDonald W.H."/>
            <person name="Robertson J.S."/>
            <person name="Barbe V."/>
            <person name="Calteau A."/>
            <person name="Rouy Z."/>
            <person name="Mangenot S."/>
            <person name="Prigent-Combaret C."/>
            <person name="Normand P."/>
            <person name="Boyer M."/>
            <person name="Siguier P."/>
            <person name="Dessaux Y."/>
            <person name="Elmerich C."/>
            <person name="Condemine G."/>
            <person name="Krishnen G."/>
            <person name="Kennedy I."/>
            <person name="Paterson A.H."/>
            <person name="Gonzalez V."/>
            <person name="Mavingui P."/>
            <person name="Zhulin I.B."/>
        </authorList>
    </citation>
    <scope>NUCLEOTIDE SEQUENCE [LARGE SCALE GENOMIC DNA]</scope>
    <source>
        <strain evidence="2 3">Sp245</strain>
    </source>
</reference>
<gene>
    <name evidence="2" type="ORF">AZOBR_p1130072</name>
</gene>
<proteinExistence type="predicted"/>
<keyword evidence="2" id="KW-0614">Plasmid</keyword>